<evidence type="ECO:0000313" key="1">
    <source>
        <dbReference type="EMBL" id="KAK1308755.1"/>
    </source>
</evidence>
<dbReference type="EMBL" id="JAUJYO010000009">
    <property type="protein sequence ID" value="KAK1308755.1"/>
    <property type="molecule type" value="Genomic_DNA"/>
</dbReference>
<keyword evidence="2" id="KW-1185">Reference proteome</keyword>
<protein>
    <submittedName>
        <fullName evidence="1">Uncharacterized protein</fullName>
    </submittedName>
</protein>
<gene>
    <name evidence="1" type="ORF">QJS10_CPA09g01594</name>
</gene>
<reference evidence="1" key="2">
    <citation type="submission" date="2023-06" db="EMBL/GenBank/DDBJ databases">
        <authorList>
            <person name="Ma L."/>
            <person name="Liu K.-W."/>
            <person name="Li Z."/>
            <person name="Hsiao Y.-Y."/>
            <person name="Qi Y."/>
            <person name="Fu T."/>
            <person name="Tang G."/>
            <person name="Zhang D."/>
            <person name="Sun W.-H."/>
            <person name="Liu D.-K."/>
            <person name="Li Y."/>
            <person name="Chen G.-Z."/>
            <person name="Liu X.-D."/>
            <person name="Liao X.-Y."/>
            <person name="Jiang Y.-T."/>
            <person name="Yu X."/>
            <person name="Hao Y."/>
            <person name="Huang J."/>
            <person name="Zhao X.-W."/>
            <person name="Ke S."/>
            <person name="Chen Y.-Y."/>
            <person name="Wu W.-L."/>
            <person name="Hsu J.-L."/>
            <person name="Lin Y.-F."/>
            <person name="Huang M.-D."/>
            <person name="Li C.-Y."/>
            <person name="Huang L."/>
            <person name="Wang Z.-W."/>
            <person name="Zhao X."/>
            <person name="Zhong W.-Y."/>
            <person name="Peng D.-H."/>
            <person name="Ahmad S."/>
            <person name="Lan S."/>
            <person name="Zhang J.-S."/>
            <person name="Tsai W.-C."/>
            <person name="Van De Peer Y."/>
            <person name="Liu Z.-J."/>
        </authorList>
    </citation>
    <scope>NUCLEOTIDE SEQUENCE</scope>
    <source>
        <strain evidence="1">CP</strain>
        <tissue evidence="1">Leaves</tissue>
    </source>
</reference>
<reference evidence="1" key="1">
    <citation type="journal article" date="2023" name="Nat. Commun.">
        <title>Diploid and tetraploid genomes of Acorus and the evolution of monocots.</title>
        <authorList>
            <person name="Ma L."/>
            <person name="Liu K.W."/>
            <person name="Li Z."/>
            <person name="Hsiao Y.Y."/>
            <person name="Qi Y."/>
            <person name="Fu T."/>
            <person name="Tang G.D."/>
            <person name="Zhang D."/>
            <person name="Sun W.H."/>
            <person name="Liu D.K."/>
            <person name="Li Y."/>
            <person name="Chen G.Z."/>
            <person name="Liu X.D."/>
            <person name="Liao X.Y."/>
            <person name="Jiang Y.T."/>
            <person name="Yu X."/>
            <person name="Hao Y."/>
            <person name="Huang J."/>
            <person name="Zhao X.W."/>
            <person name="Ke S."/>
            <person name="Chen Y.Y."/>
            <person name="Wu W.L."/>
            <person name="Hsu J.L."/>
            <person name="Lin Y.F."/>
            <person name="Huang M.D."/>
            <person name="Li C.Y."/>
            <person name="Huang L."/>
            <person name="Wang Z.W."/>
            <person name="Zhao X."/>
            <person name="Zhong W.Y."/>
            <person name="Peng D.H."/>
            <person name="Ahmad S."/>
            <person name="Lan S."/>
            <person name="Zhang J.S."/>
            <person name="Tsai W.C."/>
            <person name="Van de Peer Y."/>
            <person name="Liu Z.J."/>
        </authorList>
    </citation>
    <scope>NUCLEOTIDE SEQUENCE</scope>
    <source>
        <strain evidence="1">CP</strain>
    </source>
</reference>
<dbReference type="Proteomes" id="UP001180020">
    <property type="component" value="Unassembled WGS sequence"/>
</dbReference>
<accession>A0AAV9E560</accession>
<comment type="caution">
    <text evidence="1">The sequence shown here is derived from an EMBL/GenBank/DDBJ whole genome shotgun (WGS) entry which is preliminary data.</text>
</comment>
<proteinExistence type="predicted"/>
<organism evidence="1 2">
    <name type="scientific">Acorus calamus</name>
    <name type="common">Sweet flag</name>
    <dbReference type="NCBI Taxonomy" id="4465"/>
    <lineage>
        <taxon>Eukaryota</taxon>
        <taxon>Viridiplantae</taxon>
        <taxon>Streptophyta</taxon>
        <taxon>Embryophyta</taxon>
        <taxon>Tracheophyta</taxon>
        <taxon>Spermatophyta</taxon>
        <taxon>Magnoliopsida</taxon>
        <taxon>Liliopsida</taxon>
        <taxon>Acoraceae</taxon>
        <taxon>Acorus</taxon>
    </lineage>
</organism>
<sequence>MAYHDVFVFRPKSHFVFHNAGGVSPAVRAVGTIGARGERDGAGHMGPRYVRWKA</sequence>
<dbReference type="AlphaFoldDB" id="A0AAV9E560"/>
<evidence type="ECO:0000313" key="2">
    <source>
        <dbReference type="Proteomes" id="UP001180020"/>
    </source>
</evidence>
<name>A0AAV9E560_ACOCL</name>